<evidence type="ECO:0000256" key="6">
    <source>
        <dbReference type="ARBA" id="ARBA00023306"/>
    </source>
</evidence>
<dbReference type="VEuPathDB" id="VectorBase:CSON008747"/>
<dbReference type="InterPro" id="IPR036873">
    <property type="entry name" value="Rhodanese-like_dom_sf"/>
</dbReference>
<dbReference type="EMBL" id="UFQT01000333">
    <property type="protein sequence ID" value="SSX23321.1"/>
    <property type="molecule type" value="Genomic_DNA"/>
</dbReference>
<dbReference type="CDD" id="cd01530">
    <property type="entry name" value="Cdc25"/>
    <property type="match status" value="1"/>
</dbReference>
<sequence length="545" mass="61074">MSNAFTINSAEQSPTSRHAEQRARSVQRRLNIAPLQMTYETVHEELVTPEKSPEDETSFYPGNSPRRSPGPCPISPCDDETVLSLETSPVSNRFSTLVQPVELMFSDPSSMDSGYHAGATSDASNKSCFQFAAPSGIAPRKTPAKLSPKTNSIRIFHSLSSGSVGSADADEYMDLFEMDDDDEDTHMPTDLSSLLSGDIKAIRNTPEQRRPAPIARRSLSMNESNFINRARNNLFDYDTTPEKISLTPIRKALTPIRQKQILSSNNTTPYSSKGCFKRPEPPTTISPNQSKRYKYDNSGTEAQQENIAPVTQVLSQPPPVSRPLFKKSISMNDANIMSALARSNSEPNLIGDFSKPFALPLIDGRHSDLKSITCETMAKLLNGEYDNQIASYKVIDCRYPYEYEGGHIRGALNLYMQDQILKVLMDSSCTPNNDSPKRNILIFHCEFSSERGPKLSRFLRSSDRDRNEYPELQYPEIYLLHGGYKDFFAVHPELCDPISYRPMLEPSFTDEYKHFRAKTRSWSGDGIKGTTVKGTLAKSRSRLIL</sequence>
<dbReference type="OMA" id="LYTHEQI"/>
<dbReference type="InterPro" id="IPR000751">
    <property type="entry name" value="MPI_Phosphatase"/>
</dbReference>
<evidence type="ECO:0000256" key="4">
    <source>
        <dbReference type="ARBA" id="ARBA00022801"/>
    </source>
</evidence>
<dbReference type="GO" id="GO:0005737">
    <property type="term" value="C:cytoplasm"/>
    <property type="evidence" value="ECO:0007669"/>
    <property type="project" value="TreeGrafter"/>
</dbReference>
<organism evidence="11">
    <name type="scientific">Culicoides sonorensis</name>
    <name type="common">Biting midge</name>
    <dbReference type="NCBI Taxonomy" id="179676"/>
    <lineage>
        <taxon>Eukaryota</taxon>
        <taxon>Metazoa</taxon>
        <taxon>Ecdysozoa</taxon>
        <taxon>Arthropoda</taxon>
        <taxon>Hexapoda</taxon>
        <taxon>Insecta</taxon>
        <taxon>Pterygota</taxon>
        <taxon>Neoptera</taxon>
        <taxon>Endopterygota</taxon>
        <taxon>Diptera</taxon>
        <taxon>Nematocera</taxon>
        <taxon>Chironomoidea</taxon>
        <taxon>Ceratopogonidae</taxon>
        <taxon>Ceratopogoninae</taxon>
        <taxon>Culicoides</taxon>
        <taxon>Monoculicoides</taxon>
    </lineage>
</organism>
<dbReference type="InterPro" id="IPR001763">
    <property type="entry name" value="Rhodanese-like_dom"/>
</dbReference>
<feature type="domain" description="Rhodanese" evidence="9">
    <location>
        <begin position="388"/>
        <end position="496"/>
    </location>
</feature>
<dbReference type="GO" id="GO:0051301">
    <property type="term" value="P:cell division"/>
    <property type="evidence" value="ECO:0007669"/>
    <property type="project" value="UniProtKB-KW"/>
</dbReference>
<dbReference type="GO" id="GO:0005634">
    <property type="term" value="C:nucleus"/>
    <property type="evidence" value="ECO:0007669"/>
    <property type="project" value="TreeGrafter"/>
</dbReference>
<proteinExistence type="inferred from homology"/>
<feature type="compositionally biased region" description="Basic and acidic residues" evidence="8">
    <location>
        <begin position="41"/>
        <end position="54"/>
    </location>
</feature>
<dbReference type="AlphaFoldDB" id="A0A336M1V0"/>
<dbReference type="PANTHER" id="PTHR10828:SF76">
    <property type="entry name" value="M-PHASE INDUCER PHOSPHATASE"/>
    <property type="match status" value="1"/>
</dbReference>
<evidence type="ECO:0000256" key="5">
    <source>
        <dbReference type="ARBA" id="ARBA00022912"/>
    </source>
</evidence>
<dbReference type="FunFam" id="3.40.250.10:FF:000036">
    <property type="entry name" value="M-phase inducer phosphatase"/>
    <property type="match status" value="1"/>
</dbReference>
<name>A0A336M1V0_CULSO</name>
<dbReference type="PROSITE" id="PS50206">
    <property type="entry name" value="RHODANESE_3"/>
    <property type="match status" value="1"/>
</dbReference>
<keyword evidence="6" id="KW-0131">Cell cycle</keyword>
<reference evidence="10" key="1">
    <citation type="submission" date="2018-04" db="EMBL/GenBank/DDBJ databases">
        <authorList>
            <person name="Go L.Y."/>
            <person name="Mitchell J.A."/>
        </authorList>
    </citation>
    <scope>NUCLEOTIDE SEQUENCE</scope>
    <source>
        <tissue evidence="10">Whole organism</tissue>
    </source>
</reference>
<dbReference type="Pfam" id="PF00581">
    <property type="entry name" value="Rhodanese"/>
    <property type="match status" value="1"/>
</dbReference>
<keyword evidence="3" id="KW-0132">Cell division</keyword>
<dbReference type="GO" id="GO:0004725">
    <property type="term" value="F:protein tyrosine phosphatase activity"/>
    <property type="evidence" value="ECO:0007669"/>
    <property type="project" value="UniProtKB-EC"/>
</dbReference>
<dbReference type="EMBL" id="UFQS01000333">
    <property type="protein sequence ID" value="SSX02954.1"/>
    <property type="molecule type" value="Genomic_DNA"/>
</dbReference>
<comment type="catalytic activity">
    <reaction evidence="7">
        <text>O-phospho-L-tyrosyl-[protein] + H2O = L-tyrosyl-[protein] + phosphate</text>
        <dbReference type="Rhea" id="RHEA:10684"/>
        <dbReference type="Rhea" id="RHEA-COMP:10136"/>
        <dbReference type="Rhea" id="RHEA-COMP:20101"/>
        <dbReference type="ChEBI" id="CHEBI:15377"/>
        <dbReference type="ChEBI" id="CHEBI:43474"/>
        <dbReference type="ChEBI" id="CHEBI:46858"/>
        <dbReference type="ChEBI" id="CHEBI:61978"/>
        <dbReference type="EC" id="3.1.3.48"/>
    </reaction>
</comment>
<evidence type="ECO:0000256" key="8">
    <source>
        <dbReference type="SAM" id="MobiDB-lite"/>
    </source>
</evidence>
<comment type="similarity">
    <text evidence="1">Belongs to the MPI phosphatase family.</text>
</comment>
<dbReference type="GO" id="GO:0110032">
    <property type="term" value="P:positive regulation of G2/MI transition of meiotic cell cycle"/>
    <property type="evidence" value="ECO:0007669"/>
    <property type="project" value="TreeGrafter"/>
</dbReference>
<dbReference type="SMART" id="SM00450">
    <property type="entry name" value="RHOD"/>
    <property type="match status" value="1"/>
</dbReference>
<dbReference type="GO" id="GO:0010971">
    <property type="term" value="P:positive regulation of G2/M transition of mitotic cell cycle"/>
    <property type="evidence" value="ECO:0007669"/>
    <property type="project" value="TreeGrafter"/>
</dbReference>
<accession>A0A336M1V0</accession>
<evidence type="ECO:0000256" key="2">
    <source>
        <dbReference type="ARBA" id="ARBA00013064"/>
    </source>
</evidence>
<feature type="compositionally biased region" description="Polar residues" evidence="8">
    <location>
        <begin position="1"/>
        <end position="16"/>
    </location>
</feature>
<evidence type="ECO:0000256" key="3">
    <source>
        <dbReference type="ARBA" id="ARBA00022618"/>
    </source>
</evidence>
<evidence type="ECO:0000259" key="9">
    <source>
        <dbReference type="PROSITE" id="PS50206"/>
    </source>
</evidence>
<dbReference type="PANTHER" id="PTHR10828">
    <property type="entry name" value="M-PHASE INDUCER PHOSPHATASE DUAL SPECIFICITY PHOSPHATASE CDC25"/>
    <property type="match status" value="1"/>
</dbReference>
<feature type="compositionally biased region" description="Polar residues" evidence="8">
    <location>
        <begin position="260"/>
        <end position="271"/>
    </location>
</feature>
<dbReference type="GO" id="GO:0010256">
    <property type="term" value="P:endomembrane system organization"/>
    <property type="evidence" value="ECO:0007669"/>
    <property type="project" value="UniProtKB-ARBA"/>
</dbReference>
<reference evidence="11" key="2">
    <citation type="submission" date="2018-07" db="EMBL/GenBank/DDBJ databases">
        <authorList>
            <person name="Quirk P.G."/>
            <person name="Krulwich T.A."/>
        </authorList>
    </citation>
    <scope>NUCLEOTIDE SEQUENCE</scope>
</reference>
<dbReference type="PRINTS" id="PR00716">
    <property type="entry name" value="MPIPHPHTASE"/>
</dbReference>
<dbReference type="EC" id="3.1.3.48" evidence="2"/>
<evidence type="ECO:0000256" key="1">
    <source>
        <dbReference type="ARBA" id="ARBA00011065"/>
    </source>
</evidence>
<gene>
    <name evidence="11" type="primary">CSON008747</name>
</gene>
<dbReference type="SUPFAM" id="SSF52821">
    <property type="entry name" value="Rhodanese/Cell cycle control phosphatase"/>
    <property type="match status" value="1"/>
</dbReference>
<evidence type="ECO:0000256" key="7">
    <source>
        <dbReference type="ARBA" id="ARBA00051722"/>
    </source>
</evidence>
<keyword evidence="4" id="KW-0378">Hydrolase</keyword>
<protein>
    <recommendedName>
        <fullName evidence="2">protein-tyrosine-phosphatase</fullName>
        <ecNumber evidence="2">3.1.3.48</ecNumber>
    </recommendedName>
</protein>
<keyword evidence="5" id="KW-0904">Protein phosphatase</keyword>
<evidence type="ECO:0000313" key="11">
    <source>
        <dbReference type="EMBL" id="SSX23321.1"/>
    </source>
</evidence>
<feature type="region of interest" description="Disordered" evidence="8">
    <location>
        <begin position="1"/>
        <end position="75"/>
    </location>
</feature>
<feature type="region of interest" description="Disordered" evidence="8">
    <location>
        <begin position="260"/>
        <end position="295"/>
    </location>
</feature>
<dbReference type="Gene3D" id="3.40.250.10">
    <property type="entry name" value="Rhodanese-like domain"/>
    <property type="match status" value="1"/>
</dbReference>
<evidence type="ECO:0000313" key="10">
    <source>
        <dbReference type="EMBL" id="SSX02954.1"/>
    </source>
</evidence>
<dbReference type="GO" id="GO:0009794">
    <property type="term" value="P:regulation of mitotic cell cycle, embryonic"/>
    <property type="evidence" value="ECO:0007669"/>
    <property type="project" value="UniProtKB-ARBA"/>
</dbReference>
<dbReference type="GO" id="GO:0000086">
    <property type="term" value="P:G2/M transition of mitotic cell cycle"/>
    <property type="evidence" value="ECO:0007669"/>
    <property type="project" value="TreeGrafter"/>
</dbReference>
<dbReference type="GO" id="GO:0032502">
    <property type="term" value="P:developmental process"/>
    <property type="evidence" value="ECO:0007669"/>
    <property type="project" value="UniProtKB-ARBA"/>
</dbReference>